<dbReference type="EMBL" id="PGCI01000298">
    <property type="protein sequence ID" value="PLW30456.1"/>
    <property type="molecule type" value="Genomic_DNA"/>
</dbReference>
<proteinExistence type="predicted"/>
<comment type="caution">
    <text evidence="2">The sequence shown here is derived from an EMBL/GenBank/DDBJ whole genome shotgun (WGS) entry which is preliminary data.</text>
</comment>
<dbReference type="Proteomes" id="UP000235392">
    <property type="component" value="Unassembled WGS sequence"/>
</dbReference>
<feature type="region of interest" description="Disordered" evidence="1">
    <location>
        <begin position="1"/>
        <end position="101"/>
    </location>
</feature>
<evidence type="ECO:0000313" key="2">
    <source>
        <dbReference type="EMBL" id="PLW30456.1"/>
    </source>
</evidence>
<feature type="compositionally biased region" description="Low complexity" evidence="1">
    <location>
        <begin position="92"/>
        <end position="101"/>
    </location>
</feature>
<organism evidence="2 3">
    <name type="scientific">Puccinia coronata f. sp. avenae</name>
    <dbReference type="NCBI Taxonomy" id="200324"/>
    <lineage>
        <taxon>Eukaryota</taxon>
        <taxon>Fungi</taxon>
        <taxon>Dikarya</taxon>
        <taxon>Basidiomycota</taxon>
        <taxon>Pucciniomycotina</taxon>
        <taxon>Pucciniomycetes</taxon>
        <taxon>Pucciniales</taxon>
        <taxon>Pucciniaceae</taxon>
        <taxon>Puccinia</taxon>
    </lineage>
</organism>
<accession>A0A2N5TY68</accession>
<sequence length="101" mass="10734">MAYGKRPMACTASKFEGPSSPLRAAHDDTWGTNAPWRCIRIGTGRRTEKGPFGSKAGTMPRTRSYGSTNATGVMLAPETIKDHVSPPPPVTTPATGTSFCH</sequence>
<name>A0A2N5TY68_9BASI</name>
<evidence type="ECO:0000256" key="1">
    <source>
        <dbReference type="SAM" id="MobiDB-lite"/>
    </source>
</evidence>
<protein>
    <submittedName>
        <fullName evidence="2">Uncharacterized protein</fullName>
    </submittedName>
</protein>
<reference evidence="2 3" key="1">
    <citation type="submission" date="2017-11" db="EMBL/GenBank/DDBJ databases">
        <title>De novo assembly and phasing of dikaryotic genomes from two isolates of Puccinia coronata f. sp. avenae, the causal agent of oat crown rust.</title>
        <authorList>
            <person name="Miller M.E."/>
            <person name="Zhang Y."/>
            <person name="Omidvar V."/>
            <person name="Sperschneider J."/>
            <person name="Schwessinger B."/>
            <person name="Raley C."/>
            <person name="Palmer J.M."/>
            <person name="Garnica D."/>
            <person name="Upadhyaya N."/>
            <person name="Rathjen J."/>
            <person name="Taylor J.M."/>
            <person name="Park R.F."/>
            <person name="Dodds P.N."/>
            <person name="Hirsch C.D."/>
            <person name="Kianian S.F."/>
            <person name="Figueroa M."/>
        </authorList>
    </citation>
    <scope>NUCLEOTIDE SEQUENCE [LARGE SCALE GENOMIC DNA]</scope>
    <source>
        <strain evidence="2">12SD80</strain>
    </source>
</reference>
<dbReference type="AlphaFoldDB" id="A0A2N5TY68"/>
<gene>
    <name evidence="2" type="ORF">PCASD_19168</name>
</gene>
<evidence type="ECO:0000313" key="3">
    <source>
        <dbReference type="Proteomes" id="UP000235392"/>
    </source>
</evidence>